<dbReference type="PANTHER" id="PTHR45266:SF3">
    <property type="entry name" value="OXALOACETATE DECARBOXYLASE ALPHA CHAIN"/>
    <property type="match status" value="1"/>
</dbReference>
<dbReference type="SUPFAM" id="SSF51230">
    <property type="entry name" value="Single hybrid motif"/>
    <property type="match status" value="1"/>
</dbReference>
<evidence type="ECO:0000313" key="4">
    <source>
        <dbReference type="EMBL" id="MFD1599070.1"/>
    </source>
</evidence>
<comment type="cofactor">
    <cofactor evidence="1">
        <name>Co(2+)</name>
        <dbReference type="ChEBI" id="CHEBI:48828"/>
    </cofactor>
</comment>
<dbReference type="RefSeq" id="WP_390277296.1">
    <property type="nucleotide sequence ID" value="NZ_JBHUDK010000006.1"/>
</dbReference>
<organism evidence="4 5">
    <name type="scientific">Halobellus rarus</name>
    <dbReference type="NCBI Taxonomy" id="1126237"/>
    <lineage>
        <taxon>Archaea</taxon>
        <taxon>Methanobacteriati</taxon>
        <taxon>Methanobacteriota</taxon>
        <taxon>Stenosarchaea group</taxon>
        <taxon>Halobacteria</taxon>
        <taxon>Halobacteriales</taxon>
        <taxon>Haloferacaceae</taxon>
        <taxon>Halobellus</taxon>
    </lineage>
</organism>
<keyword evidence="5" id="KW-1185">Reference proteome</keyword>
<keyword evidence="2" id="KW-0092">Biotin</keyword>
<proteinExistence type="predicted"/>
<dbReference type="PROSITE" id="PS50968">
    <property type="entry name" value="BIOTINYL_LIPOYL"/>
    <property type="match status" value="1"/>
</dbReference>
<reference evidence="4 5" key="1">
    <citation type="journal article" date="2019" name="Int. J. Syst. Evol. Microbiol.">
        <title>The Global Catalogue of Microorganisms (GCM) 10K type strain sequencing project: providing services to taxonomists for standard genome sequencing and annotation.</title>
        <authorList>
            <consortium name="The Broad Institute Genomics Platform"/>
            <consortium name="The Broad Institute Genome Sequencing Center for Infectious Disease"/>
            <person name="Wu L."/>
            <person name="Ma J."/>
        </authorList>
    </citation>
    <scope>NUCLEOTIDE SEQUENCE [LARGE SCALE GENOMIC DNA]</scope>
    <source>
        <strain evidence="4 5">CGMCC 1.12121</strain>
    </source>
</reference>
<dbReference type="PANTHER" id="PTHR45266">
    <property type="entry name" value="OXALOACETATE DECARBOXYLASE ALPHA CHAIN"/>
    <property type="match status" value="1"/>
</dbReference>
<dbReference type="InterPro" id="IPR000089">
    <property type="entry name" value="Biotin_lipoyl"/>
</dbReference>
<dbReference type="Gene3D" id="2.40.50.100">
    <property type="match status" value="1"/>
</dbReference>
<feature type="non-terminal residue" evidence="4">
    <location>
        <position position="1"/>
    </location>
</feature>
<dbReference type="AlphaFoldDB" id="A0ABD6CPK8"/>
<dbReference type="InterPro" id="IPR050709">
    <property type="entry name" value="Biotin_Carboxyl_Carrier/Decarb"/>
</dbReference>
<accession>A0ABD6CPK8</accession>
<dbReference type="InterPro" id="IPR011053">
    <property type="entry name" value="Single_hybrid_motif"/>
</dbReference>
<protein>
    <submittedName>
        <fullName evidence="4">Biotin/lipoyl-containing protein</fullName>
    </submittedName>
</protein>
<dbReference type="Pfam" id="PF00364">
    <property type="entry name" value="Biotin_lipoyl"/>
    <property type="match status" value="1"/>
</dbReference>
<sequence length="78" mass="8181">AEVVVEGDGERVSAEMQGTILSVGVEEGEEVAAGDVVCVLEAMKMENDVVTERGGTVTQVLIEEGDSVDMDDVLVVLE</sequence>
<comment type="caution">
    <text evidence="4">The sequence shown here is derived from an EMBL/GenBank/DDBJ whole genome shotgun (WGS) entry which is preliminary data.</text>
</comment>
<evidence type="ECO:0000256" key="1">
    <source>
        <dbReference type="ARBA" id="ARBA00001941"/>
    </source>
</evidence>
<dbReference type="Proteomes" id="UP001597085">
    <property type="component" value="Unassembled WGS sequence"/>
</dbReference>
<evidence type="ECO:0000259" key="3">
    <source>
        <dbReference type="PROSITE" id="PS50968"/>
    </source>
</evidence>
<name>A0ABD6CPK8_9EURY</name>
<gene>
    <name evidence="4" type="ORF">ACFSBX_08890</name>
</gene>
<evidence type="ECO:0000313" key="5">
    <source>
        <dbReference type="Proteomes" id="UP001597085"/>
    </source>
</evidence>
<feature type="domain" description="Lipoyl-binding" evidence="3">
    <location>
        <begin position="3"/>
        <end position="78"/>
    </location>
</feature>
<evidence type="ECO:0000256" key="2">
    <source>
        <dbReference type="ARBA" id="ARBA00023267"/>
    </source>
</evidence>
<dbReference type="EMBL" id="JBHUDK010000006">
    <property type="protein sequence ID" value="MFD1599070.1"/>
    <property type="molecule type" value="Genomic_DNA"/>
</dbReference>
<dbReference type="FunFam" id="2.40.50.100:FF:000003">
    <property type="entry name" value="Acetyl-CoA carboxylase biotin carboxyl carrier protein"/>
    <property type="match status" value="1"/>
</dbReference>
<dbReference type="CDD" id="cd06850">
    <property type="entry name" value="biotinyl_domain"/>
    <property type="match status" value="1"/>
</dbReference>